<dbReference type="STRING" id="521096.Tpau_3918"/>
<dbReference type="Pfam" id="PF06182">
    <property type="entry name" value="ABC2_membrane_6"/>
    <property type="match status" value="1"/>
</dbReference>
<evidence type="ECO:0000313" key="3">
    <source>
        <dbReference type="Proteomes" id="UP000001213"/>
    </source>
</evidence>
<dbReference type="Proteomes" id="UP000001213">
    <property type="component" value="Chromosome"/>
</dbReference>
<feature type="transmembrane region" description="Helical" evidence="1">
    <location>
        <begin position="40"/>
        <end position="62"/>
    </location>
</feature>
<dbReference type="KEGG" id="tpr:Tpau_3918"/>
<sequence>MAEVSSRGRASGARRPGRFAPYRAVLASRIQAQASYRPSLALDLVTAAILGLVELAEVWLLFHNAAIIGGLTFSAVLLVFALADGSFCLADILFGHLDKLSRYVRTGTVDVFYLRPQPILAQLMTSDIRINRLTRPLVSVFALVYALTHNPIDWGPDTIGMLVLAMVCGPVIYASLFVMAAGLQFIMVNGAEFTNAFVYGGHYASTQPASVWPGAVKVTLGFVLPLSFTGYLPTLVVLGSPGRGAFQPWLAWLLPLMALWAALLAAFAWRAGLRHYRGAGG</sequence>
<dbReference type="AlphaFoldDB" id="D5UML6"/>
<dbReference type="RefSeq" id="WP_013128485.1">
    <property type="nucleotide sequence ID" value="NC_014158.1"/>
</dbReference>
<feature type="transmembrane region" description="Helical" evidence="1">
    <location>
        <begin position="68"/>
        <end position="94"/>
    </location>
</feature>
<evidence type="ECO:0000313" key="2">
    <source>
        <dbReference type="EMBL" id="ADG80490.1"/>
    </source>
</evidence>
<dbReference type="PANTHER" id="PTHR36833:SF1">
    <property type="entry name" value="INTEGRAL MEMBRANE TRANSPORT PROTEIN"/>
    <property type="match status" value="1"/>
</dbReference>
<dbReference type="PANTHER" id="PTHR36833">
    <property type="entry name" value="SLR0610 PROTEIN-RELATED"/>
    <property type="match status" value="1"/>
</dbReference>
<keyword evidence="1" id="KW-0472">Membrane</keyword>
<feature type="transmembrane region" description="Helical" evidence="1">
    <location>
        <begin position="158"/>
        <end position="188"/>
    </location>
</feature>
<keyword evidence="1" id="KW-0812">Transmembrane</keyword>
<evidence type="ECO:0000256" key="1">
    <source>
        <dbReference type="SAM" id="Phobius"/>
    </source>
</evidence>
<reference evidence="2 3" key="2">
    <citation type="journal article" date="2011" name="Stand. Genomic Sci.">
        <title>Complete genome sequence of Tsukamurella paurometabola type strain (no. 33).</title>
        <authorList>
            <person name="Munk A.C."/>
            <person name="Lapidus A."/>
            <person name="Lucas S."/>
            <person name="Nolan M."/>
            <person name="Tice H."/>
            <person name="Cheng J.F."/>
            <person name="Del Rio T.G."/>
            <person name="Goodwin L."/>
            <person name="Pitluck S."/>
            <person name="Liolios K."/>
            <person name="Huntemann M."/>
            <person name="Ivanova N."/>
            <person name="Mavromatis K."/>
            <person name="Mikhailova N."/>
            <person name="Pati A."/>
            <person name="Chen A."/>
            <person name="Palaniappan K."/>
            <person name="Tapia R."/>
            <person name="Han C."/>
            <person name="Land M."/>
            <person name="Hauser L."/>
            <person name="Chang Y.J."/>
            <person name="Jeffries C.D."/>
            <person name="Brettin T."/>
            <person name="Yasawong M."/>
            <person name="Brambilla E.M."/>
            <person name="Rohde M."/>
            <person name="Sikorski J."/>
            <person name="Goker M."/>
            <person name="Detter J.C."/>
            <person name="Woyke T."/>
            <person name="Bristow J."/>
            <person name="Eisen J.A."/>
            <person name="Markowitz V."/>
            <person name="Hugenholtz P."/>
            <person name="Kyrpides N.C."/>
            <person name="Klenk H.P."/>
        </authorList>
    </citation>
    <scope>NUCLEOTIDE SEQUENCE [LARGE SCALE GENOMIC DNA]</scope>
    <source>
        <strain evidence="3">ATCC 8368 / DSM 20162 / CCUG 35730 / CIP 100753 / JCM 10117 / KCTC 9821 / NBRC 16120 / NCIMB 702349 / NCTC 13040</strain>
    </source>
</reference>
<dbReference type="eggNOG" id="COG3694">
    <property type="taxonomic scope" value="Bacteria"/>
</dbReference>
<accession>D5UML6</accession>
<keyword evidence="3" id="KW-1185">Reference proteome</keyword>
<dbReference type="HOGENOM" id="CLU_071040_1_0_11"/>
<protein>
    <recommendedName>
        <fullName evidence="4">ABC transporter permease</fullName>
    </recommendedName>
</protein>
<evidence type="ECO:0008006" key="4">
    <source>
        <dbReference type="Google" id="ProtNLM"/>
    </source>
</evidence>
<feature type="transmembrane region" description="Helical" evidence="1">
    <location>
        <begin position="249"/>
        <end position="269"/>
    </location>
</feature>
<name>D5UML6_TSUPD</name>
<dbReference type="EMBL" id="CP001966">
    <property type="protein sequence ID" value="ADG80490.1"/>
    <property type="molecule type" value="Genomic_DNA"/>
</dbReference>
<keyword evidence="1" id="KW-1133">Transmembrane helix</keyword>
<reference evidence="3" key="1">
    <citation type="submission" date="2010-03" db="EMBL/GenBank/DDBJ databases">
        <title>The complete chromosome of Tsukamurella paurometabola DSM 20162.</title>
        <authorList>
            <consortium name="US DOE Joint Genome Institute (JGI-PGF)"/>
            <person name="Lucas S."/>
            <person name="Copeland A."/>
            <person name="Lapidus A."/>
            <person name="Glavina del Rio T."/>
            <person name="Dalin E."/>
            <person name="Tice H."/>
            <person name="Bruce D."/>
            <person name="Goodwin L."/>
            <person name="Pitluck S."/>
            <person name="Kyrpides N."/>
            <person name="Mavromatis K."/>
            <person name="Ivanova N."/>
            <person name="Mikhailova N."/>
            <person name="Munk A.C."/>
            <person name="Brettin T."/>
            <person name="Detter J.C."/>
            <person name="Tapia R."/>
            <person name="Han C."/>
            <person name="Larimer F."/>
            <person name="Land M."/>
            <person name="Hauser L."/>
            <person name="Markowitz V."/>
            <person name="Cheng J.-F."/>
            <person name="Hugenholtz P."/>
            <person name="Woyke T."/>
            <person name="Wu D."/>
            <person name="Jando M."/>
            <person name="Brambilla E."/>
            <person name="Klenk H.-P."/>
            <person name="Eisen J.A."/>
        </authorList>
    </citation>
    <scope>NUCLEOTIDE SEQUENCE [LARGE SCALE GENOMIC DNA]</scope>
    <source>
        <strain evidence="3">ATCC 8368 / DSM 20162 / CCUG 35730 / CIP 100753 / JCM 10117 / KCTC 9821 / NBRC 16120 / NCIMB 702349 / NCTC 13040</strain>
    </source>
</reference>
<gene>
    <name evidence="2" type="ordered locus">Tpau_3918</name>
</gene>
<dbReference type="InterPro" id="IPR010390">
    <property type="entry name" value="ABC-2_transporter-like"/>
</dbReference>
<proteinExistence type="predicted"/>
<organism evidence="2 3">
    <name type="scientific">Tsukamurella paurometabola (strain ATCC 8368 / DSM 20162 / CCUG 35730 / CIP 100753 / JCM 10117 / KCTC 9821 / NBRC 16120 / NCIMB 702349 / NCTC 13040)</name>
    <name type="common">Corynebacterium paurometabolum</name>
    <dbReference type="NCBI Taxonomy" id="521096"/>
    <lineage>
        <taxon>Bacteria</taxon>
        <taxon>Bacillati</taxon>
        <taxon>Actinomycetota</taxon>
        <taxon>Actinomycetes</taxon>
        <taxon>Mycobacteriales</taxon>
        <taxon>Tsukamurellaceae</taxon>
        <taxon>Tsukamurella</taxon>
    </lineage>
</organism>